<feature type="non-terminal residue" evidence="4">
    <location>
        <position position="535"/>
    </location>
</feature>
<dbReference type="SUPFAM" id="SSF52540">
    <property type="entry name" value="P-loop containing nucleoside triphosphate hydrolases"/>
    <property type="match status" value="1"/>
</dbReference>
<accession>A0ABQ7J4W8</accession>
<evidence type="ECO:0000313" key="4">
    <source>
        <dbReference type="EMBL" id="KAF8819024.1"/>
    </source>
</evidence>
<keyword evidence="1" id="KW-0547">Nucleotide-binding</keyword>
<dbReference type="Pfam" id="PF07728">
    <property type="entry name" value="AAA_5"/>
    <property type="match status" value="1"/>
</dbReference>
<dbReference type="PANTHER" id="PTHR48103:SF2">
    <property type="entry name" value="MIDASIN"/>
    <property type="match status" value="1"/>
</dbReference>
<proteinExistence type="predicted"/>
<keyword evidence="2" id="KW-0067">ATP-binding</keyword>
<name>A0ABQ7J4W8_9APIC</name>
<dbReference type="InterPro" id="IPR027417">
    <property type="entry name" value="P-loop_NTPase"/>
</dbReference>
<evidence type="ECO:0000259" key="3">
    <source>
        <dbReference type="SMART" id="SM00382"/>
    </source>
</evidence>
<evidence type="ECO:0000313" key="5">
    <source>
        <dbReference type="Proteomes" id="UP000823046"/>
    </source>
</evidence>
<evidence type="ECO:0000256" key="1">
    <source>
        <dbReference type="ARBA" id="ARBA00022741"/>
    </source>
</evidence>
<dbReference type="InterPro" id="IPR003593">
    <property type="entry name" value="AAA+_ATPase"/>
</dbReference>
<organism evidence="4 5">
    <name type="scientific">Cardiosporidium cionae</name>
    <dbReference type="NCBI Taxonomy" id="476202"/>
    <lineage>
        <taxon>Eukaryota</taxon>
        <taxon>Sar</taxon>
        <taxon>Alveolata</taxon>
        <taxon>Apicomplexa</taxon>
        <taxon>Aconoidasida</taxon>
        <taxon>Nephromycida</taxon>
        <taxon>Cardiosporidium</taxon>
    </lineage>
</organism>
<gene>
    <name evidence="4" type="ORF">IE077_001877</name>
</gene>
<dbReference type="EMBL" id="JADAQX010001025">
    <property type="protein sequence ID" value="KAF8819024.1"/>
    <property type="molecule type" value="Genomic_DNA"/>
</dbReference>
<evidence type="ECO:0000256" key="2">
    <source>
        <dbReference type="ARBA" id="ARBA00022840"/>
    </source>
</evidence>
<dbReference type="PANTHER" id="PTHR48103">
    <property type="entry name" value="MIDASIN-RELATED"/>
    <property type="match status" value="1"/>
</dbReference>
<reference evidence="4 5" key="1">
    <citation type="journal article" date="2020" name="bioRxiv">
        <title>Metabolic contributions of an alphaproteobacterial endosymbiont in the apicomplexan Cardiosporidium cionae.</title>
        <authorList>
            <person name="Hunter E.S."/>
            <person name="Paight C.J."/>
            <person name="Lane C.E."/>
        </authorList>
    </citation>
    <scope>NUCLEOTIDE SEQUENCE [LARGE SCALE GENOMIC DNA]</scope>
    <source>
        <strain evidence="4">ESH_2018</strain>
    </source>
</reference>
<protein>
    <recommendedName>
        <fullName evidence="3">AAA+ ATPase domain-containing protein</fullName>
    </recommendedName>
</protein>
<keyword evidence="5" id="KW-1185">Reference proteome</keyword>
<dbReference type="InterPro" id="IPR040848">
    <property type="entry name" value="AAA_lid_7"/>
</dbReference>
<feature type="domain" description="AAA+ ATPase" evidence="3">
    <location>
        <begin position="241"/>
        <end position="401"/>
    </location>
</feature>
<feature type="non-terminal residue" evidence="4">
    <location>
        <position position="1"/>
    </location>
</feature>
<dbReference type="SMART" id="SM00382">
    <property type="entry name" value="AAA"/>
    <property type="match status" value="1"/>
</dbReference>
<dbReference type="Pfam" id="PF17867">
    <property type="entry name" value="AAA_lid_7"/>
    <property type="match status" value="1"/>
</dbReference>
<dbReference type="InterPro" id="IPR011704">
    <property type="entry name" value="ATPase_dyneun-rel_AAA"/>
</dbReference>
<sequence length="535" mass="59559">LVPLIADRLLWAPSPPLSLFLPPEDSFTFRKCLTQAMLAVLRWVDSHATQVLTLSLRDVISWIQFWNHFVGHHPSHAYSFESAIEGFFHGGCMLFVDGIAPSRRAMTLSLTTRGLPSVYGEAMEELLMWHTESLCHQFSENLPPQFFLHLKHACGIDGLQWIRNNFVSIEAKRSGEADIPSTYPVGAFRIPFVSSQATAALKDQSSLKASPLYGLPESSVYTYHAASTATNLGKILRGLQLEKAILLDGPPGVGKTSLVQALAAHTGNSLIRINLSEQTDMMDLLGSDVPFSSSSQTHQEGRTLSQFQWMDGVLVQAMKTGQWVLLDELNLAPQPVLEGLNALLDHRKEVYIPEMDTVVSCAPSFRLFASQNPSSESGGGRKMLPRSFLNRFTRIFVEDLSWEDCFCIASHLYGECIDTSLLQTLCCLLKEIQTLCETLPFEGHTQLKWNLRDLLKLCETVKLQIPTSDPSTSAALLIVSCLRTPTDRHAALLCISKHFSPSEETMNSTKEEDRVKVFLQESTQLVSDFTTLCRP</sequence>
<comment type="caution">
    <text evidence="4">The sequence shown here is derived from an EMBL/GenBank/DDBJ whole genome shotgun (WGS) entry which is preliminary data.</text>
</comment>
<dbReference type="Gene3D" id="3.40.50.300">
    <property type="entry name" value="P-loop containing nucleotide triphosphate hydrolases"/>
    <property type="match status" value="1"/>
</dbReference>
<dbReference type="Proteomes" id="UP000823046">
    <property type="component" value="Unassembled WGS sequence"/>
</dbReference>